<dbReference type="InterPro" id="IPR014710">
    <property type="entry name" value="RmlC-like_jellyroll"/>
</dbReference>
<dbReference type="InterPro" id="IPR018490">
    <property type="entry name" value="cNMP-bd_dom_sf"/>
</dbReference>
<dbReference type="EMBL" id="JAFKCS010000001">
    <property type="protein sequence ID" value="MBN7818358.1"/>
    <property type="molecule type" value="Genomic_DNA"/>
</dbReference>
<dbReference type="PROSITE" id="PS50042">
    <property type="entry name" value="CNMP_BINDING_3"/>
    <property type="match status" value="1"/>
</dbReference>
<dbReference type="Gene3D" id="2.60.120.10">
    <property type="entry name" value="Jelly Rolls"/>
    <property type="match status" value="1"/>
</dbReference>
<comment type="caution">
    <text evidence="2">The sequence shown here is derived from an EMBL/GenBank/DDBJ whole genome shotgun (WGS) entry which is preliminary data.</text>
</comment>
<accession>A0ABS3CMN0</accession>
<sequence>MALAAMHHAMLSYAPISDKTWQAIQGICRLRHLRKGELWLTAGELPDRFAFVYRGLMRIYVQDNEGREYNKMFFAEGNFPGSMTALLESRPSAFALQALEDTSLLEINFAGFRQLLKEHHDLALFQVHYLETNWLKAKDSREVALVQQDAASRYARFITEYGHLTDRLPQYLIASHLGITPTQLSRIRKTQKNQPM</sequence>
<evidence type="ECO:0000313" key="3">
    <source>
        <dbReference type="Proteomes" id="UP000663992"/>
    </source>
</evidence>
<reference evidence="2 3" key="1">
    <citation type="submission" date="2021-03" db="EMBL/GenBank/DDBJ databases">
        <title>novel species isolated from a fishpond in China.</title>
        <authorList>
            <person name="Lu H."/>
            <person name="Cai Z."/>
        </authorList>
    </citation>
    <scope>NUCLEOTIDE SEQUENCE [LARGE SCALE GENOMIC DNA]</scope>
    <source>
        <strain evidence="2 3">Y57</strain>
    </source>
</reference>
<protein>
    <submittedName>
        <fullName evidence="2">Crp/Fnr family transcriptional regulator</fullName>
    </submittedName>
</protein>
<evidence type="ECO:0000259" key="1">
    <source>
        <dbReference type="PROSITE" id="PS50042"/>
    </source>
</evidence>
<gene>
    <name evidence="2" type="ORF">J0A65_00705</name>
</gene>
<organism evidence="2 3">
    <name type="scientific">Bowmanella yangjiangensis</name>
    <dbReference type="NCBI Taxonomy" id="2811230"/>
    <lineage>
        <taxon>Bacteria</taxon>
        <taxon>Pseudomonadati</taxon>
        <taxon>Pseudomonadota</taxon>
        <taxon>Gammaproteobacteria</taxon>
        <taxon>Alteromonadales</taxon>
        <taxon>Alteromonadaceae</taxon>
        <taxon>Bowmanella</taxon>
    </lineage>
</organism>
<dbReference type="RefSeq" id="WP_206592192.1">
    <property type="nucleotide sequence ID" value="NZ_JAFKCS010000001.1"/>
</dbReference>
<proteinExistence type="predicted"/>
<dbReference type="InterPro" id="IPR000595">
    <property type="entry name" value="cNMP-bd_dom"/>
</dbReference>
<feature type="domain" description="Cyclic nucleotide-binding" evidence="1">
    <location>
        <begin position="31"/>
        <end position="116"/>
    </location>
</feature>
<dbReference type="CDD" id="cd00038">
    <property type="entry name" value="CAP_ED"/>
    <property type="match status" value="1"/>
</dbReference>
<dbReference type="SUPFAM" id="SSF51206">
    <property type="entry name" value="cAMP-binding domain-like"/>
    <property type="match status" value="1"/>
</dbReference>
<name>A0ABS3CMN0_9ALTE</name>
<dbReference type="Proteomes" id="UP000663992">
    <property type="component" value="Unassembled WGS sequence"/>
</dbReference>
<keyword evidence="3" id="KW-1185">Reference proteome</keyword>
<dbReference type="Pfam" id="PF00027">
    <property type="entry name" value="cNMP_binding"/>
    <property type="match status" value="1"/>
</dbReference>
<evidence type="ECO:0000313" key="2">
    <source>
        <dbReference type="EMBL" id="MBN7818358.1"/>
    </source>
</evidence>